<accession>A0A917SRY4</accession>
<evidence type="ECO:0000256" key="1">
    <source>
        <dbReference type="SAM" id="MobiDB-lite"/>
    </source>
</evidence>
<reference evidence="2" key="2">
    <citation type="submission" date="2020-09" db="EMBL/GenBank/DDBJ databases">
        <authorList>
            <person name="Sun Q."/>
            <person name="Zhou Y."/>
        </authorList>
    </citation>
    <scope>NUCLEOTIDE SEQUENCE</scope>
    <source>
        <strain evidence="2">CGMCC 4.7308</strain>
    </source>
</reference>
<gene>
    <name evidence="2" type="ORF">GCM10011594_12910</name>
</gene>
<keyword evidence="3" id="KW-1185">Reference proteome</keyword>
<name>A0A917SRY4_9ACTN</name>
<dbReference type="EMBL" id="BMNA01000002">
    <property type="protein sequence ID" value="GGL94555.1"/>
    <property type="molecule type" value="Genomic_DNA"/>
</dbReference>
<dbReference type="Proteomes" id="UP000655208">
    <property type="component" value="Unassembled WGS sequence"/>
</dbReference>
<reference evidence="2" key="1">
    <citation type="journal article" date="2014" name="Int. J. Syst. Evol. Microbiol.">
        <title>Complete genome sequence of Corynebacterium casei LMG S-19264T (=DSM 44701T), isolated from a smear-ripened cheese.</title>
        <authorList>
            <consortium name="US DOE Joint Genome Institute (JGI-PGF)"/>
            <person name="Walter F."/>
            <person name="Albersmeier A."/>
            <person name="Kalinowski J."/>
            <person name="Ruckert C."/>
        </authorList>
    </citation>
    <scope>NUCLEOTIDE SEQUENCE</scope>
    <source>
        <strain evidence="2">CGMCC 4.7308</strain>
    </source>
</reference>
<protein>
    <submittedName>
        <fullName evidence="2">Uncharacterized protein</fullName>
    </submittedName>
</protein>
<feature type="region of interest" description="Disordered" evidence="1">
    <location>
        <begin position="31"/>
        <end position="55"/>
    </location>
</feature>
<evidence type="ECO:0000313" key="2">
    <source>
        <dbReference type="EMBL" id="GGL94555.1"/>
    </source>
</evidence>
<sequence length="105" mass="11020">MDLQLAGEAIVGVGRSVASVEDSLQLLQAAPRRPHRDGAWVRQPGPLWSRGDETDGSGAAVVASACSRSGDARRRWPDRGGRQRRCCPDIGCGATFAGRAPSAPP</sequence>
<organism evidence="2 3">
    <name type="scientific">Nakamurella endophytica</name>
    <dbReference type="NCBI Taxonomy" id="1748367"/>
    <lineage>
        <taxon>Bacteria</taxon>
        <taxon>Bacillati</taxon>
        <taxon>Actinomycetota</taxon>
        <taxon>Actinomycetes</taxon>
        <taxon>Nakamurellales</taxon>
        <taxon>Nakamurellaceae</taxon>
        <taxon>Nakamurella</taxon>
    </lineage>
</organism>
<dbReference type="AlphaFoldDB" id="A0A917SRY4"/>
<evidence type="ECO:0000313" key="3">
    <source>
        <dbReference type="Proteomes" id="UP000655208"/>
    </source>
</evidence>
<proteinExistence type="predicted"/>
<comment type="caution">
    <text evidence="2">The sequence shown here is derived from an EMBL/GenBank/DDBJ whole genome shotgun (WGS) entry which is preliminary data.</text>
</comment>